<dbReference type="Gene3D" id="3.40.50.20">
    <property type="match status" value="1"/>
</dbReference>
<evidence type="ECO:0000259" key="5">
    <source>
        <dbReference type="PROSITE" id="PS50975"/>
    </source>
</evidence>
<dbReference type="GO" id="GO:0046872">
    <property type="term" value="F:metal ion binding"/>
    <property type="evidence" value="ECO:0007669"/>
    <property type="project" value="InterPro"/>
</dbReference>
<evidence type="ECO:0000256" key="3">
    <source>
        <dbReference type="ARBA" id="ARBA00022840"/>
    </source>
</evidence>
<dbReference type="GO" id="GO:0016874">
    <property type="term" value="F:ligase activity"/>
    <property type="evidence" value="ECO:0007669"/>
    <property type="project" value="UniProtKB-KW"/>
</dbReference>
<dbReference type="GO" id="GO:0005524">
    <property type="term" value="F:ATP binding"/>
    <property type="evidence" value="ECO:0007669"/>
    <property type="project" value="UniProtKB-UniRule"/>
</dbReference>
<feature type="domain" description="ATP-grasp" evidence="5">
    <location>
        <begin position="121"/>
        <end position="310"/>
    </location>
</feature>
<accession>A0A1N7SXE1</accession>
<dbReference type="Pfam" id="PF02655">
    <property type="entry name" value="ATP-grasp_3"/>
    <property type="match status" value="1"/>
</dbReference>
<keyword evidence="7" id="KW-1185">Reference proteome</keyword>
<evidence type="ECO:0000256" key="2">
    <source>
        <dbReference type="ARBA" id="ARBA00022741"/>
    </source>
</evidence>
<proteinExistence type="predicted"/>
<dbReference type="EMBL" id="CYGY02000180">
    <property type="protein sequence ID" value="SIT52078.1"/>
    <property type="molecule type" value="Genomic_DNA"/>
</dbReference>
<keyword evidence="1" id="KW-0436">Ligase</keyword>
<sequence>MTIDPSSKARRIVVLNRWSDDFAAYHRYIDHAVHNVAYVCTPNGAAALRAPCTTHIVPDFLDEDALHAAVRACGATLGGIDRLVALSEFDLMAAARLRNSFSIPGDLPDQVVRFRDKAVMKYDIAAAGLRVPRFAALEDLGFPDAEEINAMRFPVIVKPRTGAASVGVRRVDTRAQFDALWPTLPIAGYECEEYIEGTIYHVDGFVLDGAFVIARASRYVNTCLEFAQGKPLGSVMLDPGPLNDALLTFADASLRALALVNGPFHLEIIRGRDGLYFLEIGARVGGGEIPFLFRDLYGVDLFALWVAQQSGDEARFTAQTQAAFAASTSCARGGFLMLPEPIGKVFVDAQLPQGIAALYETVLPKQHHLFDGAGGYDTILARFRYRGASEHEIAVAIHATLRDFRFTLAELATLAIFEKETLAAPHSP</sequence>
<dbReference type="InterPro" id="IPR003806">
    <property type="entry name" value="ATP-grasp_PylC-type"/>
</dbReference>
<evidence type="ECO:0000256" key="1">
    <source>
        <dbReference type="ARBA" id="ARBA00022598"/>
    </source>
</evidence>
<dbReference type="SUPFAM" id="SSF56059">
    <property type="entry name" value="Glutathione synthetase ATP-binding domain-like"/>
    <property type="match status" value="1"/>
</dbReference>
<name>A0A1N7SXE1_9BURK</name>
<keyword evidence="3 4" id="KW-0067">ATP-binding</keyword>
<keyword evidence="2 4" id="KW-0547">Nucleotide-binding</keyword>
<evidence type="ECO:0000256" key="4">
    <source>
        <dbReference type="PROSITE-ProRule" id="PRU00409"/>
    </source>
</evidence>
<dbReference type="PANTHER" id="PTHR43585:SF2">
    <property type="entry name" value="ATP-GRASP ENZYME FSQD"/>
    <property type="match status" value="1"/>
</dbReference>
<dbReference type="Proteomes" id="UP000195569">
    <property type="component" value="Unassembled WGS sequence"/>
</dbReference>
<dbReference type="PANTHER" id="PTHR43585">
    <property type="entry name" value="FUMIPYRROLE BIOSYNTHESIS PROTEIN C"/>
    <property type="match status" value="1"/>
</dbReference>
<gene>
    <name evidence="6" type="ORF">BN2476_1800012</name>
</gene>
<dbReference type="InterPro" id="IPR011761">
    <property type="entry name" value="ATP-grasp"/>
</dbReference>
<evidence type="ECO:0000313" key="6">
    <source>
        <dbReference type="EMBL" id="SIT52078.1"/>
    </source>
</evidence>
<comment type="caution">
    <text evidence="6">The sequence shown here is derived from an EMBL/GenBank/DDBJ whole genome shotgun (WGS) entry which is preliminary data.</text>
</comment>
<dbReference type="PROSITE" id="PS50975">
    <property type="entry name" value="ATP_GRASP"/>
    <property type="match status" value="1"/>
</dbReference>
<dbReference type="InterPro" id="IPR013815">
    <property type="entry name" value="ATP_grasp_subdomain_1"/>
</dbReference>
<evidence type="ECO:0000313" key="7">
    <source>
        <dbReference type="Proteomes" id="UP000195569"/>
    </source>
</evidence>
<organism evidence="6 7">
    <name type="scientific">Paraburkholderia piptadeniae</name>
    <dbReference type="NCBI Taxonomy" id="1701573"/>
    <lineage>
        <taxon>Bacteria</taxon>
        <taxon>Pseudomonadati</taxon>
        <taxon>Pseudomonadota</taxon>
        <taxon>Betaproteobacteria</taxon>
        <taxon>Burkholderiales</taxon>
        <taxon>Burkholderiaceae</taxon>
        <taxon>Paraburkholderia</taxon>
    </lineage>
</organism>
<dbReference type="AlphaFoldDB" id="A0A1N7SXE1"/>
<dbReference type="OrthoDB" id="3428978at2"/>
<protein>
    <submittedName>
        <fullName evidence="6">Biotin carboxylase</fullName>
    </submittedName>
</protein>
<dbReference type="Gene3D" id="3.30.470.20">
    <property type="entry name" value="ATP-grasp fold, B domain"/>
    <property type="match status" value="1"/>
</dbReference>
<dbReference type="InterPro" id="IPR052032">
    <property type="entry name" value="ATP-dep_AA_Ligase"/>
</dbReference>
<dbReference type="Gene3D" id="3.30.1490.20">
    <property type="entry name" value="ATP-grasp fold, A domain"/>
    <property type="match status" value="1"/>
</dbReference>
<reference evidence="6" key="1">
    <citation type="submission" date="2016-12" db="EMBL/GenBank/DDBJ databases">
        <authorList>
            <person name="Moulin L."/>
        </authorList>
    </citation>
    <scope>NUCLEOTIDE SEQUENCE [LARGE SCALE GENOMIC DNA]</scope>
    <source>
        <strain evidence="6">STM 7183</strain>
    </source>
</reference>